<dbReference type="WBParaSite" id="TTAC_0000840501-mRNA-1">
    <property type="protein sequence ID" value="TTAC_0000840501-mRNA-1"/>
    <property type="gene ID" value="TTAC_0000840501"/>
</dbReference>
<dbReference type="Pfam" id="PF02204">
    <property type="entry name" value="VPS9"/>
    <property type="match status" value="1"/>
</dbReference>
<dbReference type="Pfam" id="PF01754">
    <property type="entry name" value="zf-A20"/>
    <property type="match status" value="1"/>
</dbReference>
<dbReference type="InterPro" id="IPR003123">
    <property type="entry name" value="VPS9"/>
</dbReference>
<name>A0A0R3X4Q5_HYDTA</name>
<dbReference type="GO" id="GO:0005829">
    <property type="term" value="C:cytosol"/>
    <property type="evidence" value="ECO:0007669"/>
    <property type="project" value="TreeGrafter"/>
</dbReference>
<dbReference type="GO" id="GO:0008270">
    <property type="term" value="F:zinc ion binding"/>
    <property type="evidence" value="ECO:0007669"/>
    <property type="project" value="UniProtKB-KW"/>
</dbReference>
<dbReference type="InterPro" id="IPR002653">
    <property type="entry name" value="Znf_A20"/>
</dbReference>
<feature type="domain" description="A20-type" evidence="5">
    <location>
        <begin position="9"/>
        <end position="43"/>
    </location>
</feature>
<gene>
    <name evidence="7" type="ORF">TTAC_LOCUS8390</name>
</gene>
<keyword evidence="1" id="KW-0479">Metal-binding</keyword>
<dbReference type="Proteomes" id="UP000274429">
    <property type="component" value="Unassembled WGS sequence"/>
</dbReference>
<dbReference type="EMBL" id="UYWX01020496">
    <property type="protein sequence ID" value="VDM32931.1"/>
    <property type="molecule type" value="Genomic_DNA"/>
</dbReference>
<dbReference type="GO" id="GO:0016192">
    <property type="term" value="P:vesicle-mediated transport"/>
    <property type="evidence" value="ECO:0007669"/>
    <property type="project" value="InterPro"/>
</dbReference>
<dbReference type="GO" id="GO:0003677">
    <property type="term" value="F:DNA binding"/>
    <property type="evidence" value="ECO:0007669"/>
    <property type="project" value="InterPro"/>
</dbReference>
<dbReference type="Pfam" id="PF18151">
    <property type="entry name" value="DUF5601"/>
    <property type="match status" value="1"/>
</dbReference>
<dbReference type="PROSITE" id="PS51036">
    <property type="entry name" value="ZF_A20"/>
    <property type="match status" value="1"/>
</dbReference>
<dbReference type="PROSITE" id="PS51205">
    <property type="entry name" value="VPS9"/>
    <property type="match status" value="1"/>
</dbReference>
<keyword evidence="3" id="KW-0862">Zinc</keyword>
<feature type="region of interest" description="Disordered" evidence="4">
    <location>
        <begin position="495"/>
        <end position="523"/>
    </location>
</feature>
<dbReference type="GO" id="GO:0031267">
    <property type="term" value="F:small GTPase binding"/>
    <property type="evidence" value="ECO:0007669"/>
    <property type="project" value="TreeGrafter"/>
</dbReference>
<protein>
    <submittedName>
        <fullName evidence="9">Rab5 GDP/GTP exchange factor</fullName>
    </submittedName>
</protein>
<organism evidence="9">
    <name type="scientific">Hydatigena taeniaeformis</name>
    <name type="common">Feline tapeworm</name>
    <name type="synonym">Taenia taeniaeformis</name>
    <dbReference type="NCBI Taxonomy" id="6205"/>
    <lineage>
        <taxon>Eukaryota</taxon>
        <taxon>Metazoa</taxon>
        <taxon>Spiralia</taxon>
        <taxon>Lophotrochozoa</taxon>
        <taxon>Platyhelminthes</taxon>
        <taxon>Cestoda</taxon>
        <taxon>Eucestoda</taxon>
        <taxon>Cyclophyllidea</taxon>
        <taxon>Taeniidae</taxon>
        <taxon>Hydatigera</taxon>
    </lineage>
</organism>
<reference evidence="7 8" key="2">
    <citation type="submission" date="2018-11" db="EMBL/GenBank/DDBJ databases">
        <authorList>
            <consortium name="Pathogen Informatics"/>
        </authorList>
    </citation>
    <scope>NUCLEOTIDE SEQUENCE [LARGE SCALE GENOMIC DNA]</scope>
</reference>
<evidence type="ECO:0000313" key="8">
    <source>
        <dbReference type="Proteomes" id="UP000274429"/>
    </source>
</evidence>
<evidence type="ECO:0000256" key="4">
    <source>
        <dbReference type="SAM" id="MobiDB-lite"/>
    </source>
</evidence>
<proteinExistence type="predicted"/>
<accession>A0A0R3X4Q5</accession>
<evidence type="ECO:0000313" key="9">
    <source>
        <dbReference type="WBParaSite" id="TTAC_0000840501-mRNA-1"/>
    </source>
</evidence>
<dbReference type="GO" id="GO:0005085">
    <property type="term" value="F:guanyl-nucleotide exchange factor activity"/>
    <property type="evidence" value="ECO:0007669"/>
    <property type="project" value="InterPro"/>
</dbReference>
<dbReference type="Gene3D" id="1.10.246.120">
    <property type="match status" value="1"/>
</dbReference>
<dbReference type="AlphaFoldDB" id="A0A0R3X4Q5"/>
<evidence type="ECO:0000256" key="1">
    <source>
        <dbReference type="ARBA" id="ARBA00022723"/>
    </source>
</evidence>
<dbReference type="SMART" id="SM00259">
    <property type="entry name" value="ZnF_A20"/>
    <property type="match status" value="1"/>
</dbReference>
<sequence>MERVSAVCPGSSILCKNNCGYYGNPSWNNYCSRCYREFQTKSDPHLRTARALSRTSSRAFANFEAKRKKVAGKSSGTIRNILKIQRDHDKLSPSISEESLQARAEFYKVLKTWRSAPGHDVTKQIEKLLRDLDVNELVSINKFSNAIKDFYSYMAQRIYTNHLYQDASTEQKENLLNAIERFLSVWIYPYAFTPPNTDDEEVDLKLQDRIRSLHWVSHQHLDAPIDPSSPEQSHHLEAAILHLIRQNEVRPTESKLDQIVDCCHEVFRALRLNAKTSDSSSMTVATAAAAAVNIAKQQQIQSQQPLAPHCSSNADDFLPALIWIVLRANPPLLHSNLQFIMRFASDTRLNTGEAAYCFTNLCCAVEFIKNLNYASIGLTKEEFEHQMRDGVPVTLCPADIPDAFSDTKRRYNAISQKLDDMEAWMVATERELSASEKQTAERVAQLRKTCTLERTVYLDPRELVTPHVLCLGPMMENLPTSHPKSQPINLIDQLRPDEALASTPCLAPLPSRTPPRPPRPPPR</sequence>
<dbReference type="InterPro" id="IPR045046">
    <property type="entry name" value="Vps9-like"/>
</dbReference>
<dbReference type="SUPFAM" id="SSF109993">
    <property type="entry name" value="VPS9 domain"/>
    <property type="match status" value="1"/>
</dbReference>
<evidence type="ECO:0000256" key="3">
    <source>
        <dbReference type="ARBA" id="ARBA00022833"/>
    </source>
</evidence>
<dbReference type="SMART" id="SM00167">
    <property type="entry name" value="VPS9"/>
    <property type="match status" value="1"/>
</dbReference>
<dbReference type="PANTHER" id="PTHR23101:SF122">
    <property type="entry name" value="RABAPTIN-5-ASSOCIATED EXCHANGE FACTOR FOR RAB5"/>
    <property type="match status" value="1"/>
</dbReference>
<dbReference type="Gene3D" id="1.20.1050.80">
    <property type="entry name" value="VPS9 domain"/>
    <property type="match status" value="1"/>
</dbReference>
<reference evidence="9" key="1">
    <citation type="submission" date="2017-02" db="UniProtKB">
        <authorList>
            <consortium name="WormBaseParasite"/>
        </authorList>
    </citation>
    <scope>IDENTIFICATION</scope>
</reference>
<dbReference type="InterPro" id="IPR041545">
    <property type="entry name" value="DUF5601"/>
</dbReference>
<dbReference type="GO" id="GO:0030139">
    <property type="term" value="C:endocytic vesicle"/>
    <property type="evidence" value="ECO:0007669"/>
    <property type="project" value="TreeGrafter"/>
</dbReference>
<feature type="compositionally biased region" description="Pro residues" evidence="4">
    <location>
        <begin position="511"/>
        <end position="523"/>
    </location>
</feature>
<dbReference type="InterPro" id="IPR037191">
    <property type="entry name" value="VPS9_dom_sf"/>
</dbReference>
<dbReference type="STRING" id="6205.A0A0R3X4Q5"/>
<evidence type="ECO:0000313" key="7">
    <source>
        <dbReference type="EMBL" id="VDM32931.1"/>
    </source>
</evidence>
<evidence type="ECO:0000259" key="6">
    <source>
        <dbReference type="PROSITE" id="PS51205"/>
    </source>
</evidence>
<keyword evidence="2" id="KW-0863">Zinc-finger</keyword>
<dbReference type="Gene3D" id="1.20.5.4770">
    <property type="match status" value="1"/>
</dbReference>
<dbReference type="PANTHER" id="PTHR23101">
    <property type="entry name" value="RAB GDP/GTP EXCHANGE FACTOR"/>
    <property type="match status" value="1"/>
</dbReference>
<evidence type="ECO:0000256" key="2">
    <source>
        <dbReference type="ARBA" id="ARBA00022771"/>
    </source>
</evidence>
<keyword evidence="8" id="KW-1185">Reference proteome</keyword>
<dbReference type="OrthoDB" id="300289at2759"/>
<evidence type="ECO:0000259" key="5">
    <source>
        <dbReference type="PROSITE" id="PS51036"/>
    </source>
</evidence>
<feature type="domain" description="VPS9" evidence="6">
    <location>
        <begin position="200"/>
        <end position="377"/>
    </location>
</feature>
<dbReference type="SUPFAM" id="SSF57716">
    <property type="entry name" value="Glucocorticoid receptor-like (DNA-binding domain)"/>
    <property type="match status" value="1"/>
</dbReference>